<sequence>MDITSEIEIEAKRALEEEDNPEPLARASAPVSTYQMRPNLNDRFKAQTVKEMIHSVLNDELGGKIYNAEEAEVWTKTITSAVRNKIKDLGFQRYKFMVQVILGEQHGAGVKTGARCLWDADTDNYASAVFLNRHLNQITPRLSNKRSSLEDVSPSHSLLPRRLEDVNGGTPLLVALRTTVPYHLLSMKRQELETFEGPRNLARLKRAQAHPIKVTSRGAEQGSPSRARSAVKEEAAPKKAHIFVFLTGEGDSEGFSWQHWEGSSGDG</sequence>
<reference evidence="3" key="1">
    <citation type="submission" date="2020-11" db="EMBL/GenBank/DDBJ databases">
        <authorList>
            <person name="Tran Van P."/>
        </authorList>
    </citation>
    <scope>NUCLEOTIDE SEQUENCE</scope>
</reference>
<dbReference type="InterPro" id="IPR005334">
    <property type="entry name" value="Tctex-1-like"/>
</dbReference>
<dbReference type="PANTHER" id="PTHR21255">
    <property type="entry name" value="T-COMPLEX-ASSOCIATED-TESTIS-EXPRESSED 1/ DYNEIN LIGHT CHAIN"/>
    <property type="match status" value="1"/>
</dbReference>
<dbReference type="PANTHER" id="PTHR21255:SF7">
    <property type="entry name" value="DYNEIN LIGHT CHAIN TCTEX-TYPE PROTEIN 2B"/>
    <property type="match status" value="1"/>
</dbReference>
<dbReference type="Pfam" id="PF03645">
    <property type="entry name" value="Tctex-1"/>
    <property type="match status" value="1"/>
</dbReference>
<organism evidence="3">
    <name type="scientific">Timema tahoe</name>
    <dbReference type="NCBI Taxonomy" id="61484"/>
    <lineage>
        <taxon>Eukaryota</taxon>
        <taxon>Metazoa</taxon>
        <taxon>Ecdysozoa</taxon>
        <taxon>Arthropoda</taxon>
        <taxon>Hexapoda</taxon>
        <taxon>Insecta</taxon>
        <taxon>Pterygota</taxon>
        <taxon>Neoptera</taxon>
        <taxon>Polyneoptera</taxon>
        <taxon>Phasmatodea</taxon>
        <taxon>Timematodea</taxon>
        <taxon>Timematoidea</taxon>
        <taxon>Timematidae</taxon>
        <taxon>Timema</taxon>
    </lineage>
</organism>
<dbReference type="InterPro" id="IPR038586">
    <property type="entry name" value="Tctex-1-like_sf"/>
</dbReference>
<dbReference type="CDD" id="cd21459">
    <property type="entry name" value="DLC-like_TCTEX1D2"/>
    <property type="match status" value="1"/>
</dbReference>
<dbReference type="Gene3D" id="3.30.1140.40">
    <property type="entry name" value="Tctex-1"/>
    <property type="match status" value="1"/>
</dbReference>
<dbReference type="GO" id="GO:0045505">
    <property type="term" value="F:dynein intermediate chain binding"/>
    <property type="evidence" value="ECO:0007669"/>
    <property type="project" value="TreeGrafter"/>
</dbReference>
<evidence type="ECO:0000256" key="2">
    <source>
        <dbReference type="SAM" id="MobiDB-lite"/>
    </source>
</evidence>
<dbReference type="AlphaFoldDB" id="A0A7R9IP64"/>
<dbReference type="GO" id="GO:0007018">
    <property type="term" value="P:microtubule-based movement"/>
    <property type="evidence" value="ECO:0007669"/>
    <property type="project" value="TreeGrafter"/>
</dbReference>
<feature type="region of interest" description="Disordered" evidence="2">
    <location>
        <begin position="208"/>
        <end position="234"/>
    </location>
</feature>
<dbReference type="GO" id="GO:0005737">
    <property type="term" value="C:cytoplasm"/>
    <property type="evidence" value="ECO:0007669"/>
    <property type="project" value="TreeGrafter"/>
</dbReference>
<name>A0A7R9IP64_9NEOP</name>
<protein>
    <recommendedName>
        <fullName evidence="4">Tctex1 domain-containing protein 2</fullName>
    </recommendedName>
</protein>
<accession>A0A7R9IP64</accession>
<evidence type="ECO:0008006" key="4">
    <source>
        <dbReference type="Google" id="ProtNLM"/>
    </source>
</evidence>
<comment type="similarity">
    <text evidence="1">Belongs to the dynein light chain Tctex-type family.</text>
</comment>
<dbReference type="EMBL" id="OE005603">
    <property type="protein sequence ID" value="CAD7462083.1"/>
    <property type="molecule type" value="Genomic_DNA"/>
</dbReference>
<evidence type="ECO:0000313" key="3">
    <source>
        <dbReference type="EMBL" id="CAD7462083.1"/>
    </source>
</evidence>
<evidence type="ECO:0000256" key="1">
    <source>
        <dbReference type="ARBA" id="ARBA00005361"/>
    </source>
</evidence>
<gene>
    <name evidence="3" type="ORF">TTEB3V08_LOCUS9980</name>
</gene>
<proteinExistence type="inferred from homology"/>
<dbReference type="GO" id="GO:0005868">
    <property type="term" value="C:cytoplasmic dynein complex"/>
    <property type="evidence" value="ECO:0007669"/>
    <property type="project" value="TreeGrafter"/>
</dbReference>